<accession>A0ABS3N4P7</accession>
<proteinExistence type="predicted"/>
<keyword evidence="2" id="KW-1185">Reference proteome</keyword>
<name>A0ABS3N4P7_9BACI</name>
<protein>
    <submittedName>
        <fullName evidence="1">Aspartyl-phosphate phosphatase Spo0E family protein</fullName>
    </submittedName>
</protein>
<dbReference type="InterPro" id="IPR018540">
    <property type="entry name" value="Spo0E-like"/>
</dbReference>
<dbReference type="Pfam" id="PF09388">
    <property type="entry name" value="SpoOE-like"/>
    <property type="match status" value="1"/>
</dbReference>
<comment type="caution">
    <text evidence="1">The sequence shown here is derived from an EMBL/GenBank/DDBJ whole genome shotgun (WGS) entry which is preliminary data.</text>
</comment>
<organism evidence="1 2">
    <name type="scientific">Metabacillus bambusae</name>
    <dbReference type="NCBI Taxonomy" id="2795218"/>
    <lineage>
        <taxon>Bacteria</taxon>
        <taxon>Bacillati</taxon>
        <taxon>Bacillota</taxon>
        <taxon>Bacilli</taxon>
        <taxon>Bacillales</taxon>
        <taxon>Bacillaceae</taxon>
        <taxon>Metabacillus</taxon>
    </lineage>
</organism>
<gene>
    <name evidence="1" type="ORF">I7822_15310</name>
</gene>
<dbReference type="InterPro" id="IPR036638">
    <property type="entry name" value="HLH_DNA-bd_sf"/>
</dbReference>
<evidence type="ECO:0000313" key="1">
    <source>
        <dbReference type="EMBL" id="MBO1513024.1"/>
    </source>
</evidence>
<dbReference type="SUPFAM" id="SSF140500">
    <property type="entry name" value="BAS1536-like"/>
    <property type="match status" value="1"/>
</dbReference>
<sequence>MNTKYYSELTYKINLVRKLMIVTAQTKGFNNPETIKYSEELDRLIFETQVFLKSCS</sequence>
<dbReference type="EMBL" id="JAGDEL010000011">
    <property type="protein sequence ID" value="MBO1513024.1"/>
    <property type="molecule type" value="Genomic_DNA"/>
</dbReference>
<evidence type="ECO:0000313" key="2">
    <source>
        <dbReference type="Proteomes" id="UP000663981"/>
    </source>
</evidence>
<dbReference type="Proteomes" id="UP000663981">
    <property type="component" value="Unassembled WGS sequence"/>
</dbReference>
<reference evidence="1 2" key="1">
    <citation type="submission" date="2021-03" db="EMBL/GenBank/DDBJ databases">
        <title>Whole genome sequence of Metabacillus bambusae BG109.</title>
        <authorList>
            <person name="Jeong J.W."/>
        </authorList>
    </citation>
    <scope>NUCLEOTIDE SEQUENCE [LARGE SCALE GENOMIC DNA]</scope>
    <source>
        <strain evidence="1 2">BG109</strain>
    </source>
</reference>
<dbReference type="Gene3D" id="4.10.280.10">
    <property type="entry name" value="Helix-loop-helix DNA-binding domain"/>
    <property type="match status" value="1"/>
</dbReference>
<dbReference type="RefSeq" id="WP_207979692.1">
    <property type="nucleotide sequence ID" value="NZ_JAGDEL010000011.1"/>
</dbReference>
<dbReference type="InterPro" id="IPR037208">
    <property type="entry name" value="Spo0E-like_sf"/>
</dbReference>